<dbReference type="RefSeq" id="WP_010320420.1">
    <property type="nucleotide sequence ID" value="NZ_CAWNHI010000001.1"/>
</dbReference>
<reference evidence="4 5" key="1">
    <citation type="submission" date="2017-08" db="EMBL/GenBank/DDBJ databases">
        <title>The Vibrio qinghaiensis sp.-Q67 is a luminous bacteria isolated firstly from Qinghai lake, Qinghai province, China, which has been proved to be very sensitive to detect environmental and food pollutants. Therefore, complete genome analysis of V. qinghaiensis sp.-Q67 highlights the potential application of this strain on detection of hazards in the contaminated environments.</title>
        <authorList>
            <person name="Gong L."/>
        </authorList>
    </citation>
    <scope>NUCLEOTIDE SEQUENCE [LARGE SCALE GENOMIC DNA]</scope>
    <source>
        <strain evidence="4 5">Q67</strain>
    </source>
</reference>
<sequence>MIKIEDMMTRNPHTLLRTHTLADAKHTMEALDIRHIPIVDPHKKLLGIITHRDILAAQESSLKNIPEDQSYTLTTPLYEVMHTEIMTVDPRAGLKESAIYMQKHKVGCLPVVDKGQLVGIITDTDFIGVAVTLLELQEESEPDEVDID</sequence>
<dbReference type="InterPro" id="IPR051257">
    <property type="entry name" value="Diverse_CBS-Domain"/>
</dbReference>
<dbReference type="Pfam" id="PF00571">
    <property type="entry name" value="CBS"/>
    <property type="match status" value="2"/>
</dbReference>
<accession>A0A223MVV9</accession>
<keyword evidence="5" id="KW-1185">Reference proteome</keyword>
<proteinExistence type="predicted"/>
<dbReference type="EMBL" id="CP022741">
    <property type="protein sequence ID" value="ASU21666.1"/>
    <property type="molecule type" value="Genomic_DNA"/>
</dbReference>
<dbReference type="AlphaFoldDB" id="A0A223MVV9"/>
<dbReference type="Proteomes" id="UP000215148">
    <property type="component" value="Chromosome 1"/>
</dbReference>
<evidence type="ECO:0000313" key="5">
    <source>
        <dbReference type="Proteomes" id="UP000215148"/>
    </source>
</evidence>
<feature type="domain" description="CBS" evidence="3">
    <location>
        <begin position="8"/>
        <end position="67"/>
    </location>
</feature>
<evidence type="ECO:0000313" key="4">
    <source>
        <dbReference type="EMBL" id="ASU21666.1"/>
    </source>
</evidence>
<protein>
    <submittedName>
        <fullName evidence="4">Acetoin utilization protein AcuB</fullName>
    </submittedName>
</protein>
<dbReference type="InterPro" id="IPR000644">
    <property type="entry name" value="CBS_dom"/>
</dbReference>
<dbReference type="KEGG" id="vqi:CCZ37_03255"/>
<dbReference type="Gene3D" id="3.10.580.10">
    <property type="entry name" value="CBS-domain"/>
    <property type="match status" value="1"/>
</dbReference>
<evidence type="ECO:0000256" key="1">
    <source>
        <dbReference type="ARBA" id="ARBA00023122"/>
    </source>
</evidence>
<dbReference type="SMART" id="SM00116">
    <property type="entry name" value="CBS"/>
    <property type="match status" value="2"/>
</dbReference>
<dbReference type="PANTHER" id="PTHR43080:SF2">
    <property type="entry name" value="CBS DOMAIN-CONTAINING PROTEIN"/>
    <property type="match status" value="1"/>
</dbReference>
<keyword evidence="1 2" id="KW-0129">CBS domain</keyword>
<dbReference type="PANTHER" id="PTHR43080">
    <property type="entry name" value="CBS DOMAIN-CONTAINING PROTEIN CBSX3, MITOCHONDRIAL"/>
    <property type="match status" value="1"/>
</dbReference>
<evidence type="ECO:0000256" key="2">
    <source>
        <dbReference type="PROSITE-ProRule" id="PRU00703"/>
    </source>
</evidence>
<gene>
    <name evidence="4" type="ORF">CCZ37_03255</name>
</gene>
<dbReference type="SUPFAM" id="SSF54631">
    <property type="entry name" value="CBS-domain pair"/>
    <property type="match status" value="1"/>
</dbReference>
<dbReference type="InterPro" id="IPR046342">
    <property type="entry name" value="CBS_dom_sf"/>
</dbReference>
<dbReference type="CDD" id="cd04584">
    <property type="entry name" value="CBS_pair_AcuB_like"/>
    <property type="match status" value="1"/>
</dbReference>
<feature type="domain" description="CBS" evidence="3">
    <location>
        <begin position="81"/>
        <end position="136"/>
    </location>
</feature>
<evidence type="ECO:0000259" key="3">
    <source>
        <dbReference type="PROSITE" id="PS51371"/>
    </source>
</evidence>
<name>A0A223MVV9_9VIBR</name>
<dbReference type="PROSITE" id="PS51371">
    <property type="entry name" value="CBS"/>
    <property type="match status" value="2"/>
</dbReference>
<organism evidence="4 5">
    <name type="scientific">Vibrio qinghaiensis</name>
    <dbReference type="NCBI Taxonomy" id="2025808"/>
    <lineage>
        <taxon>Bacteria</taxon>
        <taxon>Pseudomonadati</taxon>
        <taxon>Pseudomonadota</taxon>
        <taxon>Gammaproteobacteria</taxon>
        <taxon>Vibrionales</taxon>
        <taxon>Vibrionaceae</taxon>
        <taxon>Vibrio</taxon>
    </lineage>
</organism>